<dbReference type="InterPro" id="IPR036097">
    <property type="entry name" value="HisK_dim/P_sf"/>
</dbReference>
<dbReference type="InterPro" id="IPR013783">
    <property type="entry name" value="Ig-like_fold"/>
</dbReference>
<dbReference type="Pfam" id="PF00512">
    <property type="entry name" value="HisKA"/>
    <property type="match status" value="1"/>
</dbReference>
<evidence type="ECO:0000256" key="4">
    <source>
        <dbReference type="ARBA" id="ARBA00022679"/>
    </source>
</evidence>
<evidence type="ECO:0000256" key="1">
    <source>
        <dbReference type="ARBA" id="ARBA00000085"/>
    </source>
</evidence>
<dbReference type="CDD" id="cd00082">
    <property type="entry name" value="HisKA"/>
    <property type="match status" value="1"/>
</dbReference>
<evidence type="ECO:0000259" key="12">
    <source>
        <dbReference type="PROSITE" id="PS50110"/>
    </source>
</evidence>
<evidence type="ECO:0000256" key="6">
    <source>
        <dbReference type="ARBA" id="ARBA00023015"/>
    </source>
</evidence>
<dbReference type="GO" id="GO:0000155">
    <property type="term" value="F:phosphorelay sensor kinase activity"/>
    <property type="evidence" value="ECO:0007669"/>
    <property type="project" value="InterPro"/>
</dbReference>
<dbReference type="InterPro" id="IPR004358">
    <property type="entry name" value="Sig_transdc_His_kin-like_C"/>
</dbReference>
<keyword evidence="9" id="KW-0472">Membrane</keyword>
<dbReference type="SUPFAM" id="SSF55874">
    <property type="entry name" value="ATPase domain of HSP90 chaperone/DNA topoisomerase II/histidine kinase"/>
    <property type="match status" value="1"/>
</dbReference>
<dbReference type="Proteomes" id="UP000292884">
    <property type="component" value="Unassembled WGS sequence"/>
</dbReference>
<comment type="caution">
    <text evidence="13">The sequence shown here is derived from an EMBL/GenBank/DDBJ whole genome shotgun (WGS) entry which is preliminary data.</text>
</comment>
<organism evidence="13 14">
    <name type="scientific">Pedobacter frigiditerrae</name>
    <dbReference type="NCBI Taxonomy" id="2530452"/>
    <lineage>
        <taxon>Bacteria</taxon>
        <taxon>Pseudomonadati</taxon>
        <taxon>Bacteroidota</taxon>
        <taxon>Sphingobacteriia</taxon>
        <taxon>Sphingobacteriales</taxon>
        <taxon>Sphingobacteriaceae</taxon>
        <taxon>Pedobacter</taxon>
    </lineage>
</organism>
<dbReference type="Pfam" id="PF07495">
    <property type="entry name" value="Y_Y_Y"/>
    <property type="match status" value="1"/>
</dbReference>
<keyword evidence="9" id="KW-0812">Transmembrane</keyword>
<dbReference type="CDD" id="cd17574">
    <property type="entry name" value="REC_OmpR"/>
    <property type="match status" value="1"/>
</dbReference>
<dbReference type="Gene3D" id="1.10.287.130">
    <property type="match status" value="1"/>
</dbReference>
<feature type="domain" description="Response regulatory" evidence="12">
    <location>
        <begin position="1138"/>
        <end position="1253"/>
    </location>
</feature>
<keyword evidence="5" id="KW-0418">Kinase</keyword>
<comment type="catalytic activity">
    <reaction evidence="1">
        <text>ATP + protein L-histidine = ADP + protein N-phospho-L-histidine.</text>
        <dbReference type="EC" id="2.7.13.3"/>
    </reaction>
</comment>
<dbReference type="PROSITE" id="PS01124">
    <property type="entry name" value="HTH_ARAC_FAMILY_2"/>
    <property type="match status" value="1"/>
</dbReference>
<proteinExistence type="predicted"/>
<dbReference type="GO" id="GO:0043565">
    <property type="term" value="F:sequence-specific DNA binding"/>
    <property type="evidence" value="ECO:0007669"/>
    <property type="project" value="InterPro"/>
</dbReference>
<dbReference type="InterPro" id="IPR003594">
    <property type="entry name" value="HATPase_dom"/>
</dbReference>
<dbReference type="Gene3D" id="1.10.10.60">
    <property type="entry name" value="Homeodomain-like"/>
    <property type="match status" value="1"/>
</dbReference>
<dbReference type="InterPro" id="IPR005467">
    <property type="entry name" value="His_kinase_dom"/>
</dbReference>
<dbReference type="InterPro" id="IPR011006">
    <property type="entry name" value="CheY-like_superfamily"/>
</dbReference>
<dbReference type="PROSITE" id="PS50109">
    <property type="entry name" value="HIS_KIN"/>
    <property type="match status" value="1"/>
</dbReference>
<dbReference type="Gene3D" id="3.30.565.10">
    <property type="entry name" value="Histidine kinase-like ATPase, C-terminal domain"/>
    <property type="match status" value="1"/>
</dbReference>
<protein>
    <recommendedName>
        <fullName evidence="2">histidine kinase</fullName>
        <ecNumber evidence="2">2.7.13.3</ecNumber>
    </recommendedName>
</protein>
<keyword evidence="7" id="KW-0804">Transcription</keyword>
<dbReference type="FunFam" id="3.30.565.10:FF:000006">
    <property type="entry name" value="Sensor histidine kinase WalK"/>
    <property type="match status" value="1"/>
</dbReference>
<dbReference type="SUPFAM" id="SSF46689">
    <property type="entry name" value="Homeodomain-like"/>
    <property type="match status" value="1"/>
</dbReference>
<dbReference type="SUPFAM" id="SSF47384">
    <property type="entry name" value="Homodimeric domain of signal transducing histidine kinase"/>
    <property type="match status" value="1"/>
</dbReference>
<dbReference type="InterPro" id="IPR009057">
    <property type="entry name" value="Homeodomain-like_sf"/>
</dbReference>
<sequence>MPKSYYISYFFNIRMLSMLMLLFSNFTPVFGQPGEIKFRYLTREDGLSNSNVMKIYQDKQKYIWIGTQDGLNRYDGYDIITYKKKQKDPTSLSSNYINDIIEDKEQRIWIATNYGLNMYDRKLDKFTRYMHDPNISGSISSNFIVSLHQDQRGNLWIGTSLGLNLFDKQQQKFKYYGNALIANRIAETRRVNCIGNYDNKHILVGTEGSGIEKFDIDRRKFVALSNSSLNTLKNYRINAIKKDLNDFIWIGSQGNGVFQYSPATDKIEQFQKGQGNSRGLSSNIIKNIICDHKNNIWLSTEHGGLNVKPTGNKGFISYENDQRKPFSFSSPTALGLMEDAQGNIWIGTYHGKVNIYSPLTAKFKNYSRGTWPGALSFNDIKTFCEGNNGEIWVGADGGGINVLNKSTGRFTYFQHSETDANSLSSNAVLDIKKDREGTIWVATWGGGLNRYNSKSRNFTRFLNDPGNTSSITSNFVFNIYPDKNGMLWVGNFYGGLNFFDPKTNSFKRILSSQDGKSRFIGNDVLCIHEDAYGALWISTLGQGLNYLTPDRLHFYHYFNDDKNDLRDAVRVIYSDRKKRLWAGKTGLYLFDRKKNKFMLCSGNPLLTDQGIVSIIEDKKGNLWLGSTSGLIQYNPDTKFIKQYTGADGLQGLEFNENAAFASKGEVFVGGVNGFNTFYPDSIKALDYSYPTYITDLSIFNKSIKEQKNGTIEKYIAENRNVVLDHNQSVISFEYAALNYVSPQKTSYAYQLVGFDKKWNYVGNQRRASYTNLDPGDYTFHVKSSSPDGLWNTRAASVHLTITPPFYLTIWFKTLAVIVLVVSVFLVLYYRRKAELRGIHEENKEKMYQLQLQFFTNISHEFRTPLTLIIGTLEQIFKLDPDSGFTRYYNTINRNANRLLHLISELMDFRKVESGVLKLKVMPGNFTSFLLEIVQDFKDQALATNISLDVVLDADYEGIWFDRQVVEKIILNLLNNAFKFTPSGGTISIHVSSSLDATHPSLGNSLKLESDYKGNNQIFISVSDTGIGISKESINHLFERFFRVSDTHLGSGIGLAFVKSLVFLHKGNIYVHSERHEGTQFTISLPCDKNDYQKDELWPEHDMERGVQIESIQYKKASGRHLVDTGMLPTDPIPGLKQSVLIVEDNEELRAYFKEILQSAYHIIEARNGAEGLQQAKETSPALIISDVMMPLMDGIDFCKHIKEDFETSHIPFILLTAKDALESRIEGVESGADYYFSKPVSTDLLILTIKNLFKQKQKIKERYLKDYQVEARDLVHTSKDKDFMDRLLRLIEEKLEEPDLNIDFVCREMGVSNSKLYKKIKDITGQGGNEFIRTIRLKKAVEIMTHEDVLITELMYRVGISSKAYFTNSFKKEFGMTPSQYQQQLDKKKPSKHP</sequence>
<dbReference type="SUPFAM" id="SSF63829">
    <property type="entry name" value="Calcium-dependent phosphotriesterase"/>
    <property type="match status" value="3"/>
</dbReference>
<dbReference type="SUPFAM" id="SSF52172">
    <property type="entry name" value="CheY-like"/>
    <property type="match status" value="1"/>
</dbReference>
<dbReference type="Pfam" id="PF00072">
    <property type="entry name" value="Response_reg"/>
    <property type="match status" value="1"/>
</dbReference>
<dbReference type="GO" id="GO:0003700">
    <property type="term" value="F:DNA-binding transcription factor activity"/>
    <property type="evidence" value="ECO:0007669"/>
    <property type="project" value="InterPro"/>
</dbReference>
<dbReference type="InterPro" id="IPR015943">
    <property type="entry name" value="WD40/YVTN_repeat-like_dom_sf"/>
</dbReference>
<dbReference type="EC" id="2.7.13.3" evidence="2"/>
<dbReference type="EMBL" id="SJSK01000005">
    <property type="protein sequence ID" value="TCC88705.1"/>
    <property type="molecule type" value="Genomic_DNA"/>
</dbReference>
<evidence type="ECO:0000256" key="5">
    <source>
        <dbReference type="ARBA" id="ARBA00022777"/>
    </source>
</evidence>
<dbReference type="InterPro" id="IPR011123">
    <property type="entry name" value="Y_Y_Y"/>
</dbReference>
<dbReference type="SMART" id="SM00388">
    <property type="entry name" value="HisKA"/>
    <property type="match status" value="1"/>
</dbReference>
<dbReference type="InterPro" id="IPR003661">
    <property type="entry name" value="HisK_dim/P_dom"/>
</dbReference>
<dbReference type="InterPro" id="IPR018060">
    <property type="entry name" value="HTH_AraC"/>
</dbReference>
<keyword evidence="14" id="KW-1185">Reference proteome</keyword>
<dbReference type="Pfam" id="PF02518">
    <property type="entry name" value="HATPase_c"/>
    <property type="match status" value="1"/>
</dbReference>
<evidence type="ECO:0000256" key="7">
    <source>
        <dbReference type="ARBA" id="ARBA00023163"/>
    </source>
</evidence>
<evidence type="ECO:0000259" key="10">
    <source>
        <dbReference type="PROSITE" id="PS01124"/>
    </source>
</evidence>
<evidence type="ECO:0000256" key="2">
    <source>
        <dbReference type="ARBA" id="ARBA00012438"/>
    </source>
</evidence>
<dbReference type="PANTHER" id="PTHR43547:SF2">
    <property type="entry name" value="HYBRID SIGNAL TRANSDUCTION HISTIDINE KINASE C"/>
    <property type="match status" value="1"/>
</dbReference>
<dbReference type="Gene3D" id="2.60.40.10">
    <property type="entry name" value="Immunoglobulins"/>
    <property type="match status" value="1"/>
</dbReference>
<reference evidence="13 14" key="1">
    <citation type="submission" date="2019-02" db="EMBL/GenBank/DDBJ databases">
        <title>Pedobacter sp. RP-1-13 sp. nov., isolated from Arctic soil.</title>
        <authorList>
            <person name="Dahal R.H."/>
        </authorList>
    </citation>
    <scope>NUCLEOTIDE SEQUENCE [LARGE SCALE GENOMIC DNA]</scope>
    <source>
        <strain evidence="13 14">RP-1-13</strain>
    </source>
</reference>
<dbReference type="OrthoDB" id="9809670at2"/>
<evidence type="ECO:0000256" key="8">
    <source>
        <dbReference type="PROSITE-ProRule" id="PRU00169"/>
    </source>
</evidence>
<feature type="modified residue" description="4-aspartylphosphate" evidence="8">
    <location>
        <position position="1186"/>
    </location>
</feature>
<dbReference type="PROSITE" id="PS50110">
    <property type="entry name" value="RESPONSE_REGULATORY"/>
    <property type="match status" value="1"/>
</dbReference>
<dbReference type="Gene3D" id="2.130.10.10">
    <property type="entry name" value="YVTN repeat-like/Quinoprotein amine dehydrogenase"/>
    <property type="match status" value="2"/>
</dbReference>
<evidence type="ECO:0000256" key="3">
    <source>
        <dbReference type="ARBA" id="ARBA00022553"/>
    </source>
</evidence>
<feature type="domain" description="HTH araC/xylS-type" evidence="10">
    <location>
        <begin position="1285"/>
        <end position="1384"/>
    </location>
</feature>
<dbReference type="SMART" id="SM00342">
    <property type="entry name" value="HTH_ARAC"/>
    <property type="match status" value="1"/>
</dbReference>
<dbReference type="RefSeq" id="WP_131554759.1">
    <property type="nucleotide sequence ID" value="NZ_SJSK01000005.1"/>
</dbReference>
<accession>A0A4R0MPF2</accession>
<evidence type="ECO:0000256" key="9">
    <source>
        <dbReference type="SAM" id="Phobius"/>
    </source>
</evidence>
<keyword evidence="9" id="KW-1133">Transmembrane helix</keyword>
<dbReference type="FunFam" id="2.60.40.10:FF:000791">
    <property type="entry name" value="Two-component system sensor histidine kinase/response regulator"/>
    <property type="match status" value="1"/>
</dbReference>
<feature type="transmembrane region" description="Helical" evidence="9">
    <location>
        <begin position="809"/>
        <end position="829"/>
    </location>
</feature>
<dbReference type="InterPro" id="IPR001789">
    <property type="entry name" value="Sig_transdc_resp-reg_receiver"/>
</dbReference>
<dbReference type="Pfam" id="PF07494">
    <property type="entry name" value="Reg_prop"/>
    <property type="match status" value="7"/>
</dbReference>
<dbReference type="PRINTS" id="PR00344">
    <property type="entry name" value="BCTRLSENSOR"/>
</dbReference>
<evidence type="ECO:0000259" key="11">
    <source>
        <dbReference type="PROSITE" id="PS50109"/>
    </source>
</evidence>
<feature type="domain" description="Histidine kinase" evidence="11">
    <location>
        <begin position="856"/>
        <end position="1088"/>
    </location>
</feature>
<keyword evidence="3 8" id="KW-0597">Phosphoprotein</keyword>
<dbReference type="Gene3D" id="3.40.50.2300">
    <property type="match status" value="1"/>
</dbReference>
<evidence type="ECO:0000313" key="13">
    <source>
        <dbReference type="EMBL" id="TCC88705.1"/>
    </source>
</evidence>
<evidence type="ECO:0000313" key="14">
    <source>
        <dbReference type="Proteomes" id="UP000292884"/>
    </source>
</evidence>
<dbReference type="SMART" id="SM00387">
    <property type="entry name" value="HATPase_c"/>
    <property type="match status" value="1"/>
</dbReference>
<keyword evidence="6" id="KW-0805">Transcription regulation</keyword>
<dbReference type="InterPro" id="IPR036890">
    <property type="entry name" value="HATPase_C_sf"/>
</dbReference>
<keyword evidence="4" id="KW-0808">Transferase</keyword>
<dbReference type="InterPro" id="IPR011110">
    <property type="entry name" value="Reg_prop"/>
</dbReference>
<gene>
    <name evidence="13" type="ORF">EZ428_18895</name>
</gene>
<dbReference type="Pfam" id="PF12833">
    <property type="entry name" value="HTH_18"/>
    <property type="match status" value="1"/>
</dbReference>
<dbReference type="PANTHER" id="PTHR43547">
    <property type="entry name" value="TWO-COMPONENT HISTIDINE KINASE"/>
    <property type="match status" value="1"/>
</dbReference>
<name>A0A4R0MPF2_9SPHI</name>
<dbReference type="SMART" id="SM00448">
    <property type="entry name" value="REC"/>
    <property type="match status" value="1"/>
</dbReference>